<evidence type="ECO:0000313" key="2">
    <source>
        <dbReference type="EMBL" id="PWW72853.1"/>
    </source>
</evidence>
<organism evidence="2 3">
    <name type="scientific">Tuber magnatum</name>
    <name type="common">white Piedmont truffle</name>
    <dbReference type="NCBI Taxonomy" id="42249"/>
    <lineage>
        <taxon>Eukaryota</taxon>
        <taxon>Fungi</taxon>
        <taxon>Dikarya</taxon>
        <taxon>Ascomycota</taxon>
        <taxon>Pezizomycotina</taxon>
        <taxon>Pezizomycetes</taxon>
        <taxon>Pezizales</taxon>
        <taxon>Tuberaceae</taxon>
        <taxon>Tuber</taxon>
    </lineage>
</organism>
<accession>A0A317SEK9</accession>
<sequence length="124" mass="14032">MTTSPTQYLSALSLTSSPSTSSHQVPPPPQSSSKPMPSYRSLLKSHRRLESTIATLQSQLNEEKRSAAWWKNRVCELDARCRSIDIDLACVTREKHTLGRTVAMFQMRERLVPRMIEAATQTDE</sequence>
<feature type="non-terminal residue" evidence="2">
    <location>
        <position position="124"/>
    </location>
</feature>
<feature type="region of interest" description="Disordered" evidence="1">
    <location>
        <begin position="1"/>
        <end position="38"/>
    </location>
</feature>
<keyword evidence="3" id="KW-1185">Reference proteome</keyword>
<feature type="compositionally biased region" description="Low complexity" evidence="1">
    <location>
        <begin position="10"/>
        <end position="24"/>
    </location>
</feature>
<comment type="caution">
    <text evidence="2">The sequence shown here is derived from an EMBL/GenBank/DDBJ whole genome shotgun (WGS) entry which is preliminary data.</text>
</comment>
<evidence type="ECO:0000256" key="1">
    <source>
        <dbReference type="SAM" id="MobiDB-lite"/>
    </source>
</evidence>
<protein>
    <submittedName>
        <fullName evidence="2">Uncharacterized protein</fullName>
    </submittedName>
</protein>
<gene>
    <name evidence="2" type="ORF">C7212DRAFT_18778</name>
</gene>
<proteinExistence type="predicted"/>
<reference evidence="2 3" key="1">
    <citation type="submission" date="2018-03" db="EMBL/GenBank/DDBJ databases">
        <title>Genomes of Pezizomycetes fungi and the evolution of truffles.</title>
        <authorList>
            <person name="Murat C."/>
            <person name="Payen T."/>
            <person name="Noel B."/>
            <person name="Kuo A."/>
            <person name="Martin F.M."/>
        </authorList>
    </citation>
    <scope>NUCLEOTIDE SEQUENCE [LARGE SCALE GENOMIC DNA]</scope>
    <source>
        <strain evidence="2">091103-1</strain>
    </source>
</reference>
<name>A0A317SEK9_9PEZI</name>
<dbReference type="EMBL" id="PYWC01000093">
    <property type="protein sequence ID" value="PWW72853.1"/>
    <property type="molecule type" value="Genomic_DNA"/>
</dbReference>
<dbReference type="AlphaFoldDB" id="A0A317SEK9"/>
<dbReference type="Proteomes" id="UP000246991">
    <property type="component" value="Unassembled WGS sequence"/>
</dbReference>
<dbReference type="OrthoDB" id="5345431at2759"/>
<evidence type="ECO:0000313" key="3">
    <source>
        <dbReference type="Proteomes" id="UP000246991"/>
    </source>
</evidence>